<reference evidence="2 3" key="1">
    <citation type="submission" date="2017-11" db="EMBL/GenBank/DDBJ databases">
        <title>Biodiversity and function of Thalassospira species in the particle-attached aromatic-hydrocarbon-degrading consortia from the surface seawater of the China South Sea.</title>
        <authorList>
            <person name="Dong C."/>
            <person name="Liu R."/>
            <person name="Shao Z."/>
        </authorList>
    </citation>
    <scope>NUCLEOTIDE SEQUENCE [LARGE SCALE GENOMIC DNA]</scope>
    <source>
        <strain evidence="2 3">139Z-12</strain>
    </source>
</reference>
<comment type="caution">
    <text evidence="1">The sequence shown here is derived from an EMBL/GenBank/DDBJ whole genome shotgun (WGS) entry which is preliminary data.</text>
</comment>
<dbReference type="EMBL" id="PGTS01000003">
    <property type="protein sequence ID" value="PKR50241.1"/>
    <property type="molecule type" value="Genomic_DNA"/>
</dbReference>
<dbReference type="SFLD" id="SFLDG01132">
    <property type="entry name" value="C1.5.3:_5'-Nucleotidase_Like"/>
    <property type="match status" value="1"/>
</dbReference>
<evidence type="ECO:0000313" key="3">
    <source>
        <dbReference type="Proteomes" id="UP000233365"/>
    </source>
</evidence>
<dbReference type="InterPro" id="IPR036412">
    <property type="entry name" value="HAD-like_sf"/>
</dbReference>
<dbReference type="PANTHER" id="PTHR12725:SF117">
    <property type="entry name" value="HALOACID DEHALOGENASE-LIKE HYDROLASE"/>
    <property type="match status" value="1"/>
</dbReference>
<dbReference type="Pfam" id="PF00702">
    <property type="entry name" value="Hydrolase"/>
    <property type="match status" value="1"/>
</dbReference>
<reference evidence="1" key="2">
    <citation type="submission" date="2020-12" db="EMBL/GenBank/DDBJ databases">
        <title>Oil enriched cultivation method for isolating marine PHA-producing bacteria.</title>
        <authorList>
            <person name="Zheng W."/>
            <person name="Yu S."/>
            <person name="Huang Y."/>
        </authorList>
    </citation>
    <scope>NUCLEOTIDE SEQUENCE</scope>
    <source>
        <strain evidence="1">SY-2-3</strain>
    </source>
</reference>
<accession>A0A8I1M4C5</accession>
<name>A0A8I1M4C5_9PROT</name>
<dbReference type="InterPro" id="IPR023214">
    <property type="entry name" value="HAD_sf"/>
</dbReference>
<dbReference type="PANTHER" id="PTHR12725">
    <property type="entry name" value="HALOACID DEHALOGENASE-LIKE HYDROLASE"/>
    <property type="match status" value="1"/>
</dbReference>
<dbReference type="SFLD" id="SFLDS00003">
    <property type="entry name" value="Haloacid_Dehalogenase"/>
    <property type="match status" value="1"/>
</dbReference>
<dbReference type="RefSeq" id="WP_101246950.1">
    <property type="nucleotide sequence ID" value="NZ_JAEKJW010000001.1"/>
</dbReference>
<evidence type="ECO:0000313" key="4">
    <source>
        <dbReference type="Proteomes" id="UP000664405"/>
    </source>
</evidence>
<dbReference type="SUPFAM" id="SSF56784">
    <property type="entry name" value="HAD-like"/>
    <property type="match status" value="1"/>
</dbReference>
<sequence length="231" mass="26006">MTNSASRTASLPRLTSDSVLIFDLDNTLYPAACDLFSQVSDLIGQYVRDTLKLEPDAAYRVQKDYFHRYGTTLRGLMTEHDIDPADYLAKVHDIDLSVVDPAPDLAQALDDLPGRKLIFTNASRGHAERVMGRLGIADRFETIFDIVDADYIPKPQQQPYDRLLARDGVDPTRAIYFEDMAKNLLPAKDMGMTTVWVNTDIEWAQNGSDDPRIDHHTTDIVDFLRNLATTS</sequence>
<dbReference type="InterPro" id="IPR006439">
    <property type="entry name" value="HAD-SF_hydro_IA"/>
</dbReference>
<dbReference type="Proteomes" id="UP000233365">
    <property type="component" value="Unassembled WGS sequence"/>
</dbReference>
<evidence type="ECO:0000313" key="1">
    <source>
        <dbReference type="EMBL" id="MBN8194942.1"/>
    </source>
</evidence>
<proteinExistence type="predicted"/>
<dbReference type="EMBL" id="JAEKJW010000001">
    <property type="protein sequence ID" value="MBN8194942.1"/>
    <property type="molecule type" value="Genomic_DNA"/>
</dbReference>
<dbReference type="Gene3D" id="3.40.50.1000">
    <property type="entry name" value="HAD superfamily/HAD-like"/>
    <property type="match status" value="1"/>
</dbReference>
<dbReference type="SFLD" id="SFLDG01129">
    <property type="entry name" value="C1.5:_HAD__Beta-PGM__Phosphata"/>
    <property type="match status" value="1"/>
</dbReference>
<organism evidence="1 4">
    <name type="scientific">Thalassospira povalilytica</name>
    <dbReference type="NCBI Taxonomy" id="732237"/>
    <lineage>
        <taxon>Bacteria</taxon>
        <taxon>Pseudomonadati</taxon>
        <taxon>Pseudomonadota</taxon>
        <taxon>Alphaproteobacteria</taxon>
        <taxon>Rhodospirillales</taxon>
        <taxon>Thalassospiraceae</taxon>
        <taxon>Thalassospira</taxon>
    </lineage>
</organism>
<protein>
    <submittedName>
        <fullName evidence="1">Pyrimidine 5'-nucleotidase</fullName>
    </submittedName>
</protein>
<dbReference type="NCBIfam" id="TIGR01993">
    <property type="entry name" value="Pyr-5-nucltdase"/>
    <property type="match status" value="1"/>
</dbReference>
<evidence type="ECO:0000313" key="2">
    <source>
        <dbReference type="EMBL" id="PKR50241.1"/>
    </source>
</evidence>
<dbReference type="InterPro" id="IPR010237">
    <property type="entry name" value="Pyr-5-nucltdase"/>
</dbReference>
<dbReference type="Gene3D" id="1.10.150.450">
    <property type="match status" value="1"/>
</dbReference>
<dbReference type="Proteomes" id="UP000664405">
    <property type="component" value="Unassembled WGS sequence"/>
</dbReference>
<keyword evidence="3" id="KW-1185">Reference proteome</keyword>
<dbReference type="AlphaFoldDB" id="A0A8I1M4C5"/>
<gene>
    <name evidence="2" type="ORF">CU041_11180</name>
    <name evidence="1" type="ORF">JF547_00300</name>
</gene>
<dbReference type="NCBIfam" id="TIGR01509">
    <property type="entry name" value="HAD-SF-IA-v3"/>
    <property type="match status" value="1"/>
</dbReference>